<dbReference type="AlphaFoldDB" id="A0A9W8M9H8"/>
<gene>
    <name evidence="3" type="ORF">H1R20_g14828</name>
</gene>
<dbReference type="Gene3D" id="1.10.287.1490">
    <property type="match status" value="1"/>
</dbReference>
<feature type="coiled-coil region" evidence="1">
    <location>
        <begin position="141"/>
        <end position="210"/>
    </location>
</feature>
<dbReference type="OrthoDB" id="3222645at2759"/>
<comment type="caution">
    <text evidence="3">The sequence shown here is derived from an EMBL/GenBank/DDBJ whole genome shotgun (WGS) entry which is preliminary data.</text>
</comment>
<evidence type="ECO:0000256" key="2">
    <source>
        <dbReference type="SAM" id="MobiDB-lite"/>
    </source>
</evidence>
<keyword evidence="4" id="KW-1185">Reference proteome</keyword>
<reference evidence="3" key="1">
    <citation type="submission" date="2022-06" db="EMBL/GenBank/DDBJ databases">
        <title>Genome Sequence of Candolleomyces eurysporus.</title>
        <authorList>
            <person name="Buettner E."/>
        </authorList>
    </citation>
    <scope>NUCLEOTIDE SEQUENCE</scope>
    <source>
        <strain evidence="3">VTCC 930004</strain>
    </source>
</reference>
<protein>
    <submittedName>
        <fullName evidence="3">Uncharacterized protein</fullName>
    </submittedName>
</protein>
<sequence>MEFFSRTTQMFWDTLVQDGESKEGGQSQLSSMESSANAQHSDNPTSSMDSSDSWYEVDADGDMAMIESSLDSKISQERATVANSRRVIEDLMGEVEGQKKTIEALKGERPLILADQSGRERAWDTQKADLERLVLRQGVTINKQNAEIQDLKNEYKEASNRRWESERQIQAVKEDLREAREDVGRERVQLGELKRLFSETERRLETTEKLLKTRTDELTAAQAFITTADQCSGTDVSRMVTQLNDDVYQCAALMADEVIKGNGIEEQLGEVESAHLARASQELITFGWNQALVQRLRLDILEQETVLFEAMVQNIFTYWCYAIISSFCYESGEVNQYLTELGHRIIRSTDATIAKNWLAITHSQLKTQKFDPGHITRGLGNVMFIAGWRVTTSEREDVGKRVEEKIEEICAKALKIKEMVTQKILSAEVRVVYYPPGAPYDKGAMEDVYESGRETERADSGQPILCSTGLGVQYNVTKSLSSGRRSSNILKSKVVLASAVEIKQLGKGEDARHRHT</sequence>
<name>A0A9W8M9H8_9AGAR</name>
<proteinExistence type="predicted"/>
<keyword evidence="1" id="KW-0175">Coiled coil</keyword>
<accession>A0A9W8M9H8</accession>
<feature type="region of interest" description="Disordered" evidence="2">
    <location>
        <begin position="19"/>
        <end position="55"/>
    </location>
</feature>
<evidence type="ECO:0000313" key="4">
    <source>
        <dbReference type="Proteomes" id="UP001140091"/>
    </source>
</evidence>
<organism evidence="3 4">
    <name type="scientific">Candolleomyces eurysporus</name>
    <dbReference type="NCBI Taxonomy" id="2828524"/>
    <lineage>
        <taxon>Eukaryota</taxon>
        <taxon>Fungi</taxon>
        <taxon>Dikarya</taxon>
        <taxon>Basidiomycota</taxon>
        <taxon>Agaricomycotina</taxon>
        <taxon>Agaricomycetes</taxon>
        <taxon>Agaricomycetidae</taxon>
        <taxon>Agaricales</taxon>
        <taxon>Agaricineae</taxon>
        <taxon>Psathyrellaceae</taxon>
        <taxon>Candolleomyces</taxon>
    </lineage>
</organism>
<dbReference type="Proteomes" id="UP001140091">
    <property type="component" value="Unassembled WGS sequence"/>
</dbReference>
<feature type="non-terminal residue" evidence="3">
    <location>
        <position position="516"/>
    </location>
</feature>
<feature type="compositionally biased region" description="Polar residues" evidence="2">
    <location>
        <begin position="24"/>
        <end position="53"/>
    </location>
</feature>
<evidence type="ECO:0000313" key="3">
    <source>
        <dbReference type="EMBL" id="KAJ2922266.1"/>
    </source>
</evidence>
<dbReference type="EMBL" id="JANBPK010001502">
    <property type="protein sequence ID" value="KAJ2922266.1"/>
    <property type="molecule type" value="Genomic_DNA"/>
</dbReference>
<evidence type="ECO:0000256" key="1">
    <source>
        <dbReference type="SAM" id="Coils"/>
    </source>
</evidence>